<dbReference type="InterPro" id="IPR011009">
    <property type="entry name" value="Kinase-like_dom_sf"/>
</dbReference>
<dbReference type="Pfam" id="PF02816">
    <property type="entry name" value="Alpha_kinase"/>
    <property type="match status" value="1"/>
</dbReference>
<sequence length="129" mass="14995">MHMLARNFAWKLDQHIEKEDIREMFGQTLKFKKVYLGKIQDNKCVTVEGTFKKYLNNNGMLCDHDTSTLQKKCENLAHFLYEQSNHELIIVDMQGSGYSLFDPEIASKNLRDGDELLFSTGNLSIKWTT</sequence>
<protein>
    <submittedName>
        <fullName evidence="1">Transient receptor potential cation channel subfamily M member 6-like</fullName>
    </submittedName>
</protein>
<dbReference type="Gene3D" id="3.20.200.10">
    <property type="entry name" value="MHCK/EF2 kinase"/>
    <property type="match status" value="1"/>
</dbReference>
<keyword evidence="2" id="KW-1185">Reference proteome</keyword>
<dbReference type="EMBL" id="CACRXK020007562">
    <property type="protein sequence ID" value="CAB4012574.1"/>
    <property type="molecule type" value="Genomic_DNA"/>
</dbReference>
<name>A0A6S7I2L2_PARCT</name>
<evidence type="ECO:0000313" key="2">
    <source>
        <dbReference type="Proteomes" id="UP001152795"/>
    </source>
</evidence>
<proteinExistence type="predicted"/>
<dbReference type="AlphaFoldDB" id="A0A6S7I2L2"/>
<dbReference type="SUPFAM" id="SSF56112">
    <property type="entry name" value="Protein kinase-like (PK-like)"/>
    <property type="match status" value="1"/>
</dbReference>
<organism evidence="1 2">
    <name type="scientific">Paramuricea clavata</name>
    <name type="common">Red gorgonian</name>
    <name type="synonym">Violescent sea-whip</name>
    <dbReference type="NCBI Taxonomy" id="317549"/>
    <lineage>
        <taxon>Eukaryota</taxon>
        <taxon>Metazoa</taxon>
        <taxon>Cnidaria</taxon>
        <taxon>Anthozoa</taxon>
        <taxon>Octocorallia</taxon>
        <taxon>Malacalcyonacea</taxon>
        <taxon>Plexauridae</taxon>
        <taxon>Paramuricea</taxon>
    </lineage>
</organism>
<reference evidence="1" key="1">
    <citation type="submission" date="2020-04" db="EMBL/GenBank/DDBJ databases">
        <authorList>
            <person name="Alioto T."/>
            <person name="Alioto T."/>
            <person name="Gomez Garrido J."/>
        </authorList>
    </citation>
    <scope>NUCLEOTIDE SEQUENCE</scope>
    <source>
        <strain evidence="1">A484AB</strain>
    </source>
</reference>
<dbReference type="Proteomes" id="UP001152795">
    <property type="component" value="Unassembled WGS sequence"/>
</dbReference>
<evidence type="ECO:0000313" key="1">
    <source>
        <dbReference type="EMBL" id="CAB4012574.1"/>
    </source>
</evidence>
<dbReference type="GO" id="GO:0005524">
    <property type="term" value="F:ATP binding"/>
    <property type="evidence" value="ECO:0007669"/>
    <property type="project" value="InterPro"/>
</dbReference>
<keyword evidence="1" id="KW-0675">Receptor</keyword>
<comment type="caution">
    <text evidence="1">The sequence shown here is derived from an EMBL/GenBank/DDBJ whole genome shotgun (WGS) entry which is preliminary data.</text>
</comment>
<accession>A0A6S7I2L2</accession>
<dbReference type="InterPro" id="IPR004166">
    <property type="entry name" value="a-kinase_dom"/>
</dbReference>
<dbReference type="PROSITE" id="PS51158">
    <property type="entry name" value="ALPHA_KINASE"/>
    <property type="match status" value="1"/>
</dbReference>
<dbReference type="OrthoDB" id="5987862at2759"/>
<gene>
    <name evidence="1" type="ORF">PACLA_8A027086</name>
</gene>
<dbReference type="GO" id="GO:0004674">
    <property type="term" value="F:protein serine/threonine kinase activity"/>
    <property type="evidence" value="ECO:0007669"/>
    <property type="project" value="InterPro"/>
</dbReference>